<keyword evidence="2" id="KW-0812">Transmembrane</keyword>
<dbReference type="RefSeq" id="XP_024397151.1">
    <property type="nucleotide sequence ID" value="XM_024541383.1"/>
</dbReference>
<dbReference type="RefSeq" id="XP_024397154.1">
    <property type="nucleotide sequence ID" value="XM_024541386.2"/>
</dbReference>
<dbReference type="PANTHER" id="PTHR34125">
    <property type="entry name" value="OS01G0762900 PROTEIN"/>
    <property type="match status" value="1"/>
</dbReference>
<feature type="region of interest" description="Disordered" evidence="1">
    <location>
        <begin position="685"/>
        <end position="802"/>
    </location>
</feature>
<keyword evidence="5" id="KW-1185">Reference proteome</keyword>
<dbReference type="RefSeq" id="XP_024397153.1">
    <property type="nucleotide sequence ID" value="XM_024541385.2"/>
</dbReference>
<dbReference type="PANTHER" id="PTHR34125:SF7">
    <property type="entry name" value="TRANSMEMBRANE PROTEIN"/>
    <property type="match status" value="1"/>
</dbReference>
<protein>
    <submittedName>
        <fullName evidence="3 4">Uncharacterized protein</fullName>
    </submittedName>
</protein>
<reference evidence="3 5" key="2">
    <citation type="journal article" date="2018" name="Plant J.">
        <title>The Physcomitrella patens chromosome-scale assembly reveals moss genome structure and evolution.</title>
        <authorList>
            <person name="Lang D."/>
            <person name="Ullrich K.K."/>
            <person name="Murat F."/>
            <person name="Fuchs J."/>
            <person name="Jenkins J."/>
            <person name="Haas F.B."/>
            <person name="Piednoel M."/>
            <person name="Gundlach H."/>
            <person name="Van Bel M."/>
            <person name="Meyberg R."/>
            <person name="Vives C."/>
            <person name="Morata J."/>
            <person name="Symeonidi A."/>
            <person name="Hiss M."/>
            <person name="Muchero W."/>
            <person name="Kamisugi Y."/>
            <person name="Saleh O."/>
            <person name="Blanc G."/>
            <person name="Decker E.L."/>
            <person name="van Gessel N."/>
            <person name="Grimwood J."/>
            <person name="Hayes R.D."/>
            <person name="Graham S.W."/>
            <person name="Gunter L.E."/>
            <person name="McDaniel S.F."/>
            <person name="Hoernstein S.N.W."/>
            <person name="Larsson A."/>
            <person name="Li F.W."/>
            <person name="Perroud P.F."/>
            <person name="Phillips J."/>
            <person name="Ranjan P."/>
            <person name="Rokshar D.S."/>
            <person name="Rothfels C.J."/>
            <person name="Schneider L."/>
            <person name="Shu S."/>
            <person name="Stevenson D.W."/>
            <person name="Thummler F."/>
            <person name="Tillich M."/>
            <person name="Villarreal Aguilar J.C."/>
            <person name="Widiez T."/>
            <person name="Wong G.K."/>
            <person name="Wymore A."/>
            <person name="Zhang Y."/>
            <person name="Zimmer A.D."/>
            <person name="Quatrano R.S."/>
            <person name="Mayer K.F.X."/>
            <person name="Goodstein D."/>
            <person name="Casacuberta J.M."/>
            <person name="Vandepoele K."/>
            <person name="Reski R."/>
            <person name="Cuming A.C."/>
            <person name="Tuskan G.A."/>
            <person name="Maumus F."/>
            <person name="Salse J."/>
            <person name="Schmutz J."/>
            <person name="Rensing S.A."/>
        </authorList>
    </citation>
    <scope>NUCLEOTIDE SEQUENCE [LARGE SCALE GENOMIC DNA]</scope>
    <source>
        <strain evidence="4 5">cv. Gransden 2004</strain>
    </source>
</reference>
<feature type="region of interest" description="Disordered" evidence="1">
    <location>
        <begin position="394"/>
        <end position="438"/>
    </location>
</feature>
<dbReference type="RefSeq" id="XP_024397159.1">
    <property type="nucleotide sequence ID" value="XM_024541391.1"/>
</dbReference>
<dbReference type="RefSeq" id="XP_024397149.1">
    <property type="nucleotide sequence ID" value="XM_024541381.1"/>
</dbReference>
<dbReference type="EMBL" id="ABEU02000015">
    <property type="protein sequence ID" value="PNR39109.1"/>
    <property type="molecule type" value="Genomic_DNA"/>
</dbReference>
<dbReference type="AlphaFoldDB" id="A9TQQ7"/>
<reference evidence="3 5" key="1">
    <citation type="journal article" date="2008" name="Science">
        <title>The Physcomitrella genome reveals evolutionary insights into the conquest of land by plants.</title>
        <authorList>
            <person name="Rensing S."/>
            <person name="Lang D."/>
            <person name="Zimmer A."/>
            <person name="Terry A."/>
            <person name="Salamov A."/>
            <person name="Shapiro H."/>
            <person name="Nishiyama T."/>
            <person name="Perroud P.-F."/>
            <person name="Lindquist E."/>
            <person name="Kamisugi Y."/>
            <person name="Tanahashi T."/>
            <person name="Sakakibara K."/>
            <person name="Fujita T."/>
            <person name="Oishi K."/>
            <person name="Shin-I T."/>
            <person name="Kuroki Y."/>
            <person name="Toyoda A."/>
            <person name="Suzuki Y."/>
            <person name="Hashimoto A."/>
            <person name="Yamaguchi K."/>
            <person name="Sugano A."/>
            <person name="Kohara Y."/>
            <person name="Fujiyama A."/>
            <person name="Anterola A."/>
            <person name="Aoki S."/>
            <person name="Ashton N."/>
            <person name="Barbazuk W.B."/>
            <person name="Barker E."/>
            <person name="Bennetzen J."/>
            <person name="Bezanilla M."/>
            <person name="Blankenship R."/>
            <person name="Cho S.H."/>
            <person name="Dutcher S."/>
            <person name="Estelle M."/>
            <person name="Fawcett J.A."/>
            <person name="Gundlach H."/>
            <person name="Hanada K."/>
            <person name="Heyl A."/>
            <person name="Hicks K.A."/>
            <person name="Hugh J."/>
            <person name="Lohr M."/>
            <person name="Mayer K."/>
            <person name="Melkozernov A."/>
            <person name="Murata T."/>
            <person name="Nelson D."/>
            <person name="Pils B."/>
            <person name="Prigge M."/>
            <person name="Reiss B."/>
            <person name="Renner T."/>
            <person name="Rombauts S."/>
            <person name="Rushton P."/>
            <person name="Sanderfoot A."/>
            <person name="Schween G."/>
            <person name="Shiu S.-H."/>
            <person name="Stueber K."/>
            <person name="Theodoulou F.L."/>
            <person name="Tu H."/>
            <person name="Van de Peer Y."/>
            <person name="Verrier P.J."/>
            <person name="Waters E."/>
            <person name="Wood A."/>
            <person name="Yang L."/>
            <person name="Cove D."/>
            <person name="Cuming A."/>
            <person name="Hasebe M."/>
            <person name="Lucas S."/>
            <person name="Mishler D.B."/>
            <person name="Reski R."/>
            <person name="Grigoriev I."/>
            <person name="Quatrano R.S."/>
            <person name="Boore J.L."/>
        </authorList>
    </citation>
    <scope>NUCLEOTIDE SEQUENCE [LARGE SCALE GENOMIC DNA]</scope>
    <source>
        <strain evidence="4 5">cv. Gransden 2004</strain>
    </source>
</reference>
<feature type="compositionally biased region" description="Basic and acidic residues" evidence="1">
    <location>
        <begin position="403"/>
        <end position="435"/>
    </location>
</feature>
<dbReference type="RefSeq" id="XP_024397150.1">
    <property type="nucleotide sequence ID" value="XM_024541382.2"/>
</dbReference>
<feature type="compositionally biased region" description="Pro residues" evidence="1">
    <location>
        <begin position="720"/>
        <end position="732"/>
    </location>
</feature>
<dbReference type="RefSeq" id="XP_024397156.1">
    <property type="nucleotide sequence ID" value="XM_024541388.1"/>
</dbReference>
<feature type="compositionally biased region" description="Low complexity" evidence="1">
    <location>
        <begin position="705"/>
        <end position="719"/>
    </location>
</feature>
<sequence length="802" mass="87860">MGLHVFTEIGTLIWSHPYVSCSLLVFLTPPFFPILKYFSPLFISTALFFVALVTMGPQFEEPSDEEGDFLISSEEKSGDGAGFRKENGERGFKVTKRPTKDFRSTWSDWVNSCKAAGLAWVEQKLQNETWKTERSMLNDDNVSILQEGYGHRSEEKPRVLEKLATRRIPDEDESVFEEPAAFERPQDTPVLSTSDSWKSERSYERPLSFGGSNTRDISHNIFSPHPSFSRRHDSDASLFENFQPPPIDYDMPPLITGPASITAPLFKSLEDDMYSDDEDDHHHCDHDDHMHLEVGEVEEVGERSLDGDFVPQEELLVANGIHDHPPASSVQSEERSLLSSGESDKGSSSIAAIHQENGTTEAFLPSLLDETLSRDIDESLVIASTPIAAEAAEENTASPANHVSEDHSISTETVDEKRTIPAEAHCESSQPKEDMELSDVPELEDISLLENTENAELHAISSEDVTASHEKLVAFEASTTPAVDIEEPEVPADSQNSEVLAAPTDVAVEPSHVVQRSLSLPVRGSLADHESEEQAPAHEVLPPLDEPPEEVPSRHLTHAISLPAALNPIRPIILPPKTTDHGPLSPDTELGTVTTLWDHERPSITNRGVSADQQPDSIVSEEIEHAAHEPEKQLSTKEKVLNLEALCESISAAGETKARSAEVTNLLKATTEEQLTHVAEKMKSFMEDSSPLKKFQPDAPQLQITPPSTKVPLTSSPSKTPTPSPGPTPSIRPPLSATRTFSSRYDLFSSEESGDEEIDLDSDVDVVGSDSDSDSEMTIIKSKAPPKVPPATLSAGPQLVQA</sequence>
<dbReference type="EnsemblPlants" id="Pp3c15_5970V3.1">
    <property type="protein sequence ID" value="PAC:32927585.CDS.1"/>
    <property type="gene ID" value="Pp3c15_5970"/>
</dbReference>
<evidence type="ECO:0000313" key="5">
    <source>
        <dbReference type="Proteomes" id="UP000006727"/>
    </source>
</evidence>
<evidence type="ECO:0000256" key="1">
    <source>
        <dbReference type="SAM" id="MobiDB-lite"/>
    </source>
</evidence>
<dbReference type="OrthoDB" id="649865at2759"/>
<dbReference type="GeneID" id="112292665"/>
<dbReference type="HOGENOM" id="CLU_351047_0_0_1"/>
<organism evidence="3">
    <name type="scientific">Physcomitrium patens</name>
    <name type="common">Spreading-leaved earth moss</name>
    <name type="synonym">Physcomitrella patens</name>
    <dbReference type="NCBI Taxonomy" id="3218"/>
    <lineage>
        <taxon>Eukaryota</taxon>
        <taxon>Viridiplantae</taxon>
        <taxon>Streptophyta</taxon>
        <taxon>Embryophyta</taxon>
        <taxon>Bryophyta</taxon>
        <taxon>Bryophytina</taxon>
        <taxon>Bryopsida</taxon>
        <taxon>Funariidae</taxon>
        <taxon>Funariales</taxon>
        <taxon>Funariaceae</taxon>
        <taxon>Physcomitrium</taxon>
    </lineage>
</organism>
<feature type="transmembrane region" description="Helical" evidence="2">
    <location>
        <begin position="12"/>
        <end position="32"/>
    </location>
</feature>
<feature type="compositionally biased region" description="Low complexity" evidence="1">
    <location>
        <begin position="337"/>
        <end position="348"/>
    </location>
</feature>
<feature type="compositionally biased region" description="Acidic residues" evidence="1">
    <location>
        <begin position="752"/>
        <end position="764"/>
    </location>
</feature>
<feature type="region of interest" description="Disordered" evidence="1">
    <location>
        <begin position="322"/>
        <end position="348"/>
    </location>
</feature>
<feature type="transmembrane region" description="Helical" evidence="2">
    <location>
        <begin position="37"/>
        <end position="56"/>
    </location>
</feature>
<gene>
    <name evidence="4" type="primary">LOC112292665</name>
    <name evidence="3" type="ORF">PHYPA_019387</name>
</gene>
<dbReference type="RefSeq" id="XP_024397160.1">
    <property type="nucleotide sequence ID" value="XM_024541392.1"/>
</dbReference>
<reference evidence="4" key="3">
    <citation type="submission" date="2020-12" db="UniProtKB">
        <authorList>
            <consortium name="EnsemblPlants"/>
        </authorList>
    </citation>
    <scope>IDENTIFICATION</scope>
</reference>
<dbReference type="RefSeq" id="XP_024397158.1">
    <property type="nucleotide sequence ID" value="XM_024541390.2"/>
</dbReference>
<dbReference type="PaxDb" id="3218-PP1S291_2V6.1"/>
<dbReference type="Gramene" id="Pp3c15_5970V3.1">
    <property type="protein sequence ID" value="PAC:32927585.CDS.1"/>
    <property type="gene ID" value="Pp3c15_5970"/>
</dbReference>
<dbReference type="eggNOG" id="ENOG502SZKK">
    <property type="taxonomic scope" value="Eukaryota"/>
</dbReference>
<keyword evidence="2" id="KW-1133">Transmembrane helix</keyword>
<dbReference type="RefSeq" id="XP_024397152.1">
    <property type="nucleotide sequence ID" value="XM_024541384.1"/>
</dbReference>
<evidence type="ECO:0000256" key="2">
    <source>
        <dbReference type="SAM" id="Phobius"/>
    </source>
</evidence>
<dbReference type="Proteomes" id="UP000006727">
    <property type="component" value="Chromosome 15"/>
</dbReference>
<evidence type="ECO:0000313" key="3">
    <source>
        <dbReference type="EMBL" id="PNR39109.1"/>
    </source>
</evidence>
<proteinExistence type="predicted"/>
<evidence type="ECO:0000313" key="4">
    <source>
        <dbReference type="EnsemblPlants" id="PAC:32927585.CDS.1"/>
    </source>
</evidence>
<keyword evidence="2" id="KW-0472">Membrane</keyword>
<name>A9TQQ7_PHYPA</name>
<dbReference type="RefSeq" id="XP_073395391.1">
    <property type="nucleotide sequence ID" value="XM_073539290.1"/>
</dbReference>
<accession>A9TQQ7</accession>
<feature type="region of interest" description="Disordered" evidence="1">
    <location>
        <begin position="522"/>
        <end position="554"/>
    </location>
</feature>